<sequence>MASFLSKLFGGGSKAETPASSAKTETYGDCLIRATPQKEGAQFRLAGSIEKDVDGVVRVRTFIRADLFSSEQDVIDATLRKAHQIIDQHGPSLFADDVASRQV</sequence>
<dbReference type="Proteomes" id="UP000757604">
    <property type="component" value="Unassembled WGS sequence"/>
</dbReference>
<gene>
    <name evidence="2" type="ORF">JNB71_01230</name>
</gene>
<name>A0ABS7H460_9HYPH</name>
<accession>A0ABS7H460</accession>
<dbReference type="InterPro" id="IPR018772">
    <property type="entry name" value="Transcription_activator_HlyU"/>
</dbReference>
<dbReference type="EMBL" id="JAEUAO010000001">
    <property type="protein sequence ID" value="MBW9061930.1"/>
    <property type="molecule type" value="Genomic_DNA"/>
</dbReference>
<organism evidence="2 3">
    <name type="scientific">Rhizobium herbae</name>
    <dbReference type="NCBI Taxonomy" id="508661"/>
    <lineage>
        <taxon>Bacteria</taxon>
        <taxon>Pseudomonadati</taxon>
        <taxon>Pseudomonadota</taxon>
        <taxon>Alphaproteobacteria</taxon>
        <taxon>Hyphomicrobiales</taxon>
        <taxon>Rhizobiaceae</taxon>
        <taxon>Rhizobium/Agrobacterium group</taxon>
        <taxon>Rhizobium</taxon>
    </lineage>
</organism>
<protein>
    <submittedName>
        <fullName evidence="2">Transcriptional activator HlyU</fullName>
    </submittedName>
</protein>
<dbReference type="Pfam" id="PF10115">
    <property type="entry name" value="HlyU"/>
    <property type="match status" value="1"/>
</dbReference>
<reference evidence="2 3" key="1">
    <citation type="journal article" date="2021" name="MBio">
        <title>Poor Competitiveness of Bradyrhizobium in Pigeon Pea Root Colonization in Indian Soils.</title>
        <authorList>
            <person name="Chalasani D."/>
            <person name="Basu A."/>
            <person name="Pullabhotla S.V.S.R.N."/>
            <person name="Jorrin B."/>
            <person name="Neal A.L."/>
            <person name="Poole P.S."/>
            <person name="Podile A.R."/>
            <person name="Tkacz A."/>
        </authorList>
    </citation>
    <scope>NUCLEOTIDE SEQUENCE [LARGE SCALE GENOMIC DNA]</scope>
    <source>
        <strain evidence="2 3">HU44</strain>
    </source>
</reference>
<proteinExistence type="predicted"/>
<dbReference type="RefSeq" id="WP_220370035.1">
    <property type="nucleotide sequence ID" value="NZ_JAEUAO010000001.1"/>
</dbReference>
<evidence type="ECO:0000256" key="1">
    <source>
        <dbReference type="SAM" id="MobiDB-lite"/>
    </source>
</evidence>
<keyword evidence="3" id="KW-1185">Reference proteome</keyword>
<comment type="caution">
    <text evidence="2">The sequence shown here is derived from an EMBL/GenBank/DDBJ whole genome shotgun (WGS) entry which is preliminary data.</text>
</comment>
<feature type="region of interest" description="Disordered" evidence="1">
    <location>
        <begin position="1"/>
        <end position="26"/>
    </location>
</feature>
<evidence type="ECO:0000313" key="2">
    <source>
        <dbReference type="EMBL" id="MBW9061930.1"/>
    </source>
</evidence>
<evidence type="ECO:0000313" key="3">
    <source>
        <dbReference type="Proteomes" id="UP000757604"/>
    </source>
</evidence>